<keyword evidence="3" id="KW-1185">Reference proteome</keyword>
<gene>
    <name evidence="2" type="ORF">GA0070563_101302</name>
</gene>
<evidence type="ECO:0000313" key="3">
    <source>
        <dbReference type="Proteomes" id="UP000183585"/>
    </source>
</evidence>
<feature type="compositionally biased region" description="Pro residues" evidence="1">
    <location>
        <begin position="40"/>
        <end position="54"/>
    </location>
</feature>
<dbReference type="STRING" id="47853.TK50_18085"/>
<feature type="region of interest" description="Disordered" evidence="1">
    <location>
        <begin position="30"/>
        <end position="56"/>
    </location>
</feature>
<sequence length="183" mass="18107">MPRVRADRFRSAVSATAACLLLLGVAGLPRREARPGPSTDRPPAPPVPPAPLPGPRTTIRLDSADAPVRAAGREPACAAGLGGGPYPDEDVWVFGLPAGAAAAAAARFVAVTPEFVAPDRERVALTVPTEAGVLTVDGAGGSAAWLRLPAGWTLTGGSAAIAGDAGSFALAAVCPASVSPSSS</sequence>
<reference evidence="3" key="1">
    <citation type="submission" date="2016-06" db="EMBL/GenBank/DDBJ databases">
        <authorList>
            <person name="Varghese N."/>
            <person name="Submissions Spin"/>
        </authorList>
    </citation>
    <scope>NUCLEOTIDE SEQUENCE [LARGE SCALE GENOMIC DNA]</scope>
    <source>
        <strain evidence="3">DSM 43168</strain>
    </source>
</reference>
<protein>
    <submittedName>
        <fullName evidence="2">Uncharacterized protein</fullName>
    </submittedName>
</protein>
<proteinExistence type="predicted"/>
<dbReference type="AlphaFoldDB" id="A0A1C4U6W6"/>
<evidence type="ECO:0000256" key="1">
    <source>
        <dbReference type="SAM" id="MobiDB-lite"/>
    </source>
</evidence>
<name>A0A1C4U6W6_9ACTN</name>
<dbReference type="RefSeq" id="WP_141723609.1">
    <property type="nucleotide sequence ID" value="NZ_FMCT01000001.1"/>
</dbReference>
<evidence type="ECO:0000313" key="2">
    <source>
        <dbReference type="EMBL" id="SCE67392.1"/>
    </source>
</evidence>
<accession>A0A1C4U6W6</accession>
<dbReference type="Proteomes" id="UP000183585">
    <property type="component" value="Unassembled WGS sequence"/>
</dbReference>
<dbReference type="EMBL" id="FMCT01000001">
    <property type="protein sequence ID" value="SCE67392.1"/>
    <property type="molecule type" value="Genomic_DNA"/>
</dbReference>
<organism evidence="2 3">
    <name type="scientific">Micromonospora carbonacea</name>
    <dbReference type="NCBI Taxonomy" id="47853"/>
    <lineage>
        <taxon>Bacteria</taxon>
        <taxon>Bacillati</taxon>
        <taxon>Actinomycetota</taxon>
        <taxon>Actinomycetes</taxon>
        <taxon>Micromonosporales</taxon>
        <taxon>Micromonosporaceae</taxon>
        <taxon>Micromonospora</taxon>
    </lineage>
</organism>